<gene>
    <name evidence="1" type="ORF">IMCC3088_1241</name>
</gene>
<proteinExistence type="predicted"/>
<evidence type="ECO:0000313" key="1">
    <source>
        <dbReference type="EMBL" id="EGG30929.1"/>
    </source>
</evidence>
<dbReference type="Proteomes" id="UP000005615">
    <property type="component" value="Unassembled WGS sequence"/>
</dbReference>
<accession>F3KY73</accession>
<dbReference type="AlphaFoldDB" id="F3KY73"/>
<dbReference type="eggNOG" id="COG4583">
    <property type="taxonomic scope" value="Bacteria"/>
</dbReference>
<dbReference type="InterPro" id="IPR027266">
    <property type="entry name" value="TrmE/GcvT-like"/>
</dbReference>
<protein>
    <submittedName>
        <fullName evidence="1">Sarcosine oxidase gamma subunit</fullName>
    </submittedName>
</protein>
<sequence>MSEARSPVAIMNQVPEASANVRGESPLHHVDLANMASLSTRGAGVIFQELGLQGHLTLRCQPDDAQLTNIAQRILGVALPLRPLTSVEGADVVIRWIAPDEWLISLPNDKVFELETRFRAEMTGHYSLVNGSGGMTVFILSGEHVVDVLKKSTPIDVHESVFPVGKVVSTVFAKSSAVVRRLGPQEFELVVRRSFADYLWLWLQSASQEFGLAIADAGTSTPQRQF</sequence>
<evidence type="ECO:0000313" key="2">
    <source>
        <dbReference type="Proteomes" id="UP000005615"/>
    </source>
</evidence>
<comment type="caution">
    <text evidence="1">The sequence shown here is derived from an EMBL/GenBank/DDBJ whole genome shotgun (WGS) entry which is preliminary data.</text>
</comment>
<dbReference type="SUPFAM" id="SSF103025">
    <property type="entry name" value="Folate-binding domain"/>
    <property type="match status" value="1"/>
</dbReference>
<dbReference type="EMBL" id="AEIG01000002">
    <property type="protein sequence ID" value="EGG30929.1"/>
    <property type="molecule type" value="Genomic_DNA"/>
</dbReference>
<dbReference type="OrthoDB" id="9814782at2"/>
<dbReference type="Gene3D" id="3.30.1360.120">
    <property type="entry name" value="Probable tRNA modification gtpase trme, domain 1"/>
    <property type="match status" value="1"/>
</dbReference>
<dbReference type="RefSeq" id="WP_009574350.1">
    <property type="nucleotide sequence ID" value="NZ_AEIG01000002.1"/>
</dbReference>
<dbReference type="STRING" id="2518989.IMCC3088_1241"/>
<keyword evidence="2" id="KW-1185">Reference proteome</keyword>
<name>F3KY73_9GAMM</name>
<dbReference type="InterPro" id="IPR007375">
    <property type="entry name" value="SoxG"/>
</dbReference>
<reference evidence="1 2" key="1">
    <citation type="journal article" date="2011" name="J. Bacteriol.">
        <title>Genome sequence of strain IMCC3088, a proteorhodopsin-containing marine bacterium belonging to the OM60/NOR5 clade.</title>
        <authorList>
            <person name="Jang Y."/>
            <person name="Oh H.M."/>
            <person name="Kang I."/>
            <person name="Lee K."/>
            <person name="Yang S.J."/>
            <person name="Cho J.C."/>
        </authorList>
    </citation>
    <scope>NUCLEOTIDE SEQUENCE [LARGE SCALE GENOMIC DNA]</scope>
    <source>
        <strain evidence="1 2">IMCC3088</strain>
    </source>
</reference>
<dbReference type="Gene3D" id="3.30.70.1520">
    <property type="entry name" value="Heterotetrameric sarcosine oxidase"/>
    <property type="match status" value="1"/>
</dbReference>
<organism evidence="1 2">
    <name type="scientific">Aequoribacter fuscus</name>
    <dbReference type="NCBI Taxonomy" id="2518989"/>
    <lineage>
        <taxon>Bacteria</taxon>
        <taxon>Pseudomonadati</taxon>
        <taxon>Pseudomonadota</taxon>
        <taxon>Gammaproteobacteria</taxon>
        <taxon>Cellvibrionales</taxon>
        <taxon>Halieaceae</taxon>
        <taxon>Aequoribacter</taxon>
    </lineage>
</organism>
<dbReference type="Pfam" id="PF04268">
    <property type="entry name" value="SoxG"/>
    <property type="match status" value="1"/>
</dbReference>